<keyword evidence="4" id="KW-0689">Ribosomal protein</keyword>
<name>A0A644U0E3_9ZZZZ</name>
<dbReference type="Pfam" id="PF00276">
    <property type="entry name" value="Ribosomal_L23"/>
    <property type="match status" value="1"/>
</dbReference>
<evidence type="ECO:0000256" key="1">
    <source>
        <dbReference type="ARBA" id="ARBA00006700"/>
    </source>
</evidence>
<dbReference type="InterPro" id="IPR012677">
    <property type="entry name" value="Nucleotide-bd_a/b_plait_sf"/>
</dbReference>
<comment type="caution">
    <text evidence="6">The sequence shown here is derived from an EMBL/GenBank/DDBJ whole genome shotgun (WGS) entry which is preliminary data.</text>
</comment>
<dbReference type="NCBIfam" id="NF011118">
    <property type="entry name" value="PRK14548.1"/>
    <property type="match status" value="1"/>
</dbReference>
<dbReference type="InterPro" id="IPR013025">
    <property type="entry name" value="Ribosomal_uL23-like"/>
</dbReference>
<dbReference type="PANTHER" id="PTHR11620">
    <property type="entry name" value="60S RIBOSOMAL PROTEIN L23A"/>
    <property type="match status" value="1"/>
</dbReference>
<dbReference type="GO" id="GO:1990904">
    <property type="term" value="C:ribonucleoprotein complex"/>
    <property type="evidence" value="ECO:0007669"/>
    <property type="project" value="UniProtKB-KW"/>
</dbReference>
<dbReference type="InterPro" id="IPR012678">
    <property type="entry name" value="Ribosomal_uL23/eL15/eS24_sf"/>
</dbReference>
<evidence type="ECO:0000313" key="6">
    <source>
        <dbReference type="EMBL" id="MPL72685.1"/>
    </source>
</evidence>
<dbReference type="HAMAP" id="MF_01369_A">
    <property type="entry name" value="Ribosomal_uL23_A"/>
    <property type="match status" value="1"/>
</dbReference>
<comment type="similarity">
    <text evidence="1">Belongs to the universal ribosomal protein uL23 family.</text>
</comment>
<gene>
    <name evidence="6" type="ORF">SDC9_18473</name>
</gene>
<sequence>MTLAHPLVTEKAMVLLENTNQLSFIVEKEAGKASIKAAMEKSFGKKIVSINTMMTSKGNKKAVITFAEKNAAEEILSQLGIV</sequence>
<organism evidence="6">
    <name type="scientific">bioreactor metagenome</name>
    <dbReference type="NCBI Taxonomy" id="1076179"/>
    <lineage>
        <taxon>unclassified sequences</taxon>
        <taxon>metagenomes</taxon>
        <taxon>ecological metagenomes</taxon>
    </lineage>
</organism>
<evidence type="ECO:0008006" key="7">
    <source>
        <dbReference type="Google" id="ProtNLM"/>
    </source>
</evidence>
<dbReference type="EMBL" id="VSSQ01000067">
    <property type="protein sequence ID" value="MPL72685.1"/>
    <property type="molecule type" value="Genomic_DNA"/>
</dbReference>
<dbReference type="NCBIfam" id="TIGR03636">
    <property type="entry name" value="uL23_arch"/>
    <property type="match status" value="1"/>
</dbReference>
<dbReference type="FunFam" id="3.30.70.330:FF:000532">
    <property type="entry name" value="50S ribosomal protein L23"/>
    <property type="match status" value="1"/>
</dbReference>
<evidence type="ECO:0000256" key="3">
    <source>
        <dbReference type="ARBA" id="ARBA00022884"/>
    </source>
</evidence>
<dbReference type="GO" id="GO:0006412">
    <property type="term" value="P:translation"/>
    <property type="evidence" value="ECO:0007669"/>
    <property type="project" value="InterPro"/>
</dbReference>
<dbReference type="Gene3D" id="3.30.70.330">
    <property type="match status" value="1"/>
</dbReference>
<keyword evidence="3" id="KW-0694">RNA-binding</keyword>
<keyword evidence="5" id="KW-0687">Ribonucleoprotein</keyword>
<evidence type="ECO:0000256" key="5">
    <source>
        <dbReference type="ARBA" id="ARBA00023274"/>
    </source>
</evidence>
<dbReference type="AlphaFoldDB" id="A0A644U0E3"/>
<keyword evidence="2" id="KW-0699">rRNA-binding</keyword>
<dbReference type="GO" id="GO:0003735">
    <property type="term" value="F:structural constituent of ribosome"/>
    <property type="evidence" value="ECO:0007669"/>
    <property type="project" value="InterPro"/>
</dbReference>
<evidence type="ECO:0000256" key="4">
    <source>
        <dbReference type="ARBA" id="ARBA00022980"/>
    </source>
</evidence>
<proteinExistence type="inferred from homology"/>
<protein>
    <recommendedName>
        <fullName evidence="7">50S ribosomal protein L23</fullName>
    </recommendedName>
</protein>
<reference evidence="6" key="1">
    <citation type="submission" date="2019-08" db="EMBL/GenBank/DDBJ databases">
        <authorList>
            <person name="Kucharzyk K."/>
            <person name="Murdoch R.W."/>
            <person name="Higgins S."/>
            <person name="Loffler F."/>
        </authorList>
    </citation>
    <scope>NUCLEOTIDE SEQUENCE</scope>
</reference>
<dbReference type="GO" id="GO:0005840">
    <property type="term" value="C:ribosome"/>
    <property type="evidence" value="ECO:0007669"/>
    <property type="project" value="UniProtKB-KW"/>
</dbReference>
<evidence type="ECO:0000256" key="2">
    <source>
        <dbReference type="ARBA" id="ARBA00022730"/>
    </source>
</evidence>
<dbReference type="GO" id="GO:0019843">
    <property type="term" value="F:rRNA binding"/>
    <property type="evidence" value="ECO:0007669"/>
    <property type="project" value="UniProtKB-KW"/>
</dbReference>
<accession>A0A644U0E3</accession>
<dbReference type="InterPro" id="IPR019985">
    <property type="entry name" value="Ribosomal_uL23"/>
</dbReference>
<dbReference type="SUPFAM" id="SSF54189">
    <property type="entry name" value="Ribosomal proteins S24e, L23 and L15e"/>
    <property type="match status" value="1"/>
</dbReference>